<evidence type="ECO:0000256" key="1">
    <source>
        <dbReference type="SAM" id="Phobius"/>
    </source>
</evidence>
<feature type="transmembrane region" description="Helical" evidence="1">
    <location>
        <begin position="45"/>
        <end position="66"/>
    </location>
</feature>
<sequence>MLFAEAAATTASTSTYTSFDIYVLIFTLVIAIAVIRQVISPKRNLFALGFASVALIVFILMDVVMIKGW</sequence>
<gene>
    <name evidence="2" type="ORF">A8709_20810</name>
</gene>
<evidence type="ECO:0000313" key="3">
    <source>
        <dbReference type="Proteomes" id="UP000093309"/>
    </source>
</evidence>
<proteinExistence type="predicted"/>
<feature type="transmembrane region" description="Helical" evidence="1">
    <location>
        <begin position="21"/>
        <end position="39"/>
    </location>
</feature>
<evidence type="ECO:0008006" key="4">
    <source>
        <dbReference type="Google" id="ProtNLM"/>
    </source>
</evidence>
<dbReference type="AlphaFoldDB" id="A0A1C0ZYL1"/>
<dbReference type="Proteomes" id="UP000093309">
    <property type="component" value="Unassembled WGS sequence"/>
</dbReference>
<reference evidence="3" key="1">
    <citation type="submission" date="2016-05" db="EMBL/GenBank/DDBJ databases">
        <title>Paenibacillus oryzae. sp. nov., isolated from the rice root.</title>
        <authorList>
            <person name="Zhang J."/>
            <person name="Zhang X."/>
        </authorList>
    </citation>
    <scope>NUCLEOTIDE SEQUENCE [LARGE SCALE GENOMIC DNA]</scope>
    <source>
        <strain evidence="3">KCTC13222</strain>
    </source>
</reference>
<keyword evidence="1" id="KW-1133">Transmembrane helix</keyword>
<evidence type="ECO:0000313" key="2">
    <source>
        <dbReference type="EMBL" id="OCT13187.1"/>
    </source>
</evidence>
<comment type="caution">
    <text evidence="2">The sequence shown here is derived from an EMBL/GenBank/DDBJ whole genome shotgun (WGS) entry which is preliminary data.</text>
</comment>
<dbReference type="RefSeq" id="WP_065854639.1">
    <property type="nucleotide sequence ID" value="NZ_LYPC01000025.1"/>
</dbReference>
<accession>A0A1C0ZYL1</accession>
<dbReference type="OrthoDB" id="2679967at2"/>
<dbReference type="EMBL" id="LYPC01000025">
    <property type="protein sequence ID" value="OCT13187.1"/>
    <property type="molecule type" value="Genomic_DNA"/>
</dbReference>
<organism evidence="2 3">
    <name type="scientific">Paenibacillus pectinilyticus</name>
    <dbReference type="NCBI Taxonomy" id="512399"/>
    <lineage>
        <taxon>Bacteria</taxon>
        <taxon>Bacillati</taxon>
        <taxon>Bacillota</taxon>
        <taxon>Bacilli</taxon>
        <taxon>Bacillales</taxon>
        <taxon>Paenibacillaceae</taxon>
        <taxon>Paenibacillus</taxon>
    </lineage>
</organism>
<keyword evidence="3" id="KW-1185">Reference proteome</keyword>
<keyword evidence="1" id="KW-0812">Transmembrane</keyword>
<name>A0A1C0ZYL1_9BACL</name>
<protein>
    <recommendedName>
        <fullName evidence="4">DUF2759 domain-containing protein</fullName>
    </recommendedName>
</protein>
<dbReference type="STRING" id="512399.A8709_20810"/>
<keyword evidence="1" id="KW-0472">Membrane</keyword>